<proteinExistence type="predicted"/>
<organism evidence="5">
    <name type="scientific">Rodentolepis nana</name>
    <name type="common">Dwarf tapeworm</name>
    <name type="synonym">Hymenolepis nana</name>
    <dbReference type="NCBI Taxonomy" id="102285"/>
    <lineage>
        <taxon>Eukaryota</taxon>
        <taxon>Metazoa</taxon>
        <taxon>Spiralia</taxon>
        <taxon>Lophotrochozoa</taxon>
        <taxon>Platyhelminthes</taxon>
        <taxon>Cestoda</taxon>
        <taxon>Eucestoda</taxon>
        <taxon>Cyclophyllidea</taxon>
        <taxon>Hymenolepididae</taxon>
        <taxon>Rodentolepis</taxon>
    </lineage>
</organism>
<evidence type="ECO:0000256" key="1">
    <source>
        <dbReference type="ARBA" id="ARBA00022737"/>
    </source>
</evidence>
<dbReference type="PANTHER" id="PTHR46708">
    <property type="entry name" value="TENASCIN"/>
    <property type="match status" value="1"/>
</dbReference>
<gene>
    <name evidence="3" type="ORF">HNAJ_LOCUS5507</name>
</gene>
<dbReference type="PANTHER" id="PTHR46708:SF2">
    <property type="entry name" value="FIBRONECTIN TYPE-III DOMAIN-CONTAINING PROTEIN"/>
    <property type="match status" value="1"/>
</dbReference>
<dbReference type="CDD" id="cd00063">
    <property type="entry name" value="FN3"/>
    <property type="match status" value="2"/>
</dbReference>
<dbReference type="STRING" id="102285.A0A0R3TEM0"/>
<dbReference type="EMBL" id="UZAE01004800">
    <property type="protein sequence ID" value="VDO01367.1"/>
    <property type="molecule type" value="Genomic_DNA"/>
</dbReference>
<sequence>MFSSPQNTANYQNTTQPMLRIDGLQERTVYAFRVRAFTSSGPGPWSASNTIQITAEVPDPPTHIKAERINQRQIKVTWNLPRRSTYRINSDYHQRPIPVTGFRIHYAAHDTTVDPSSERILEVGAVTMATLDDVSPNESYIIKIQSRGMDKRFGNWSDPVIVSASRYGFDQNGGAFQLSRVTDLRCFGVKPTDMANPMNSSLKITWLPPSDRRLIKEYEVCSSSNLS</sequence>
<evidence type="ECO:0000313" key="4">
    <source>
        <dbReference type="Proteomes" id="UP000278807"/>
    </source>
</evidence>
<dbReference type="AlphaFoldDB" id="A0A0R3TEM0"/>
<name>A0A0R3TEM0_RODNA</name>
<dbReference type="OrthoDB" id="10253954at2759"/>
<dbReference type="InterPro" id="IPR036116">
    <property type="entry name" value="FN3_sf"/>
</dbReference>
<keyword evidence="4" id="KW-1185">Reference proteome</keyword>
<accession>A0A0R3TEM0</accession>
<feature type="domain" description="Fibronectin type-III" evidence="2">
    <location>
        <begin position="1"/>
        <end position="57"/>
    </location>
</feature>
<dbReference type="Gene3D" id="2.60.40.10">
    <property type="entry name" value="Immunoglobulins"/>
    <property type="match status" value="2"/>
</dbReference>
<feature type="domain" description="Fibronectin type-III" evidence="2">
    <location>
        <begin position="60"/>
        <end position="167"/>
    </location>
</feature>
<dbReference type="Proteomes" id="UP000278807">
    <property type="component" value="Unassembled WGS sequence"/>
</dbReference>
<dbReference type="SUPFAM" id="SSF49265">
    <property type="entry name" value="Fibronectin type III"/>
    <property type="match status" value="1"/>
</dbReference>
<reference evidence="5" key="1">
    <citation type="submission" date="2017-02" db="UniProtKB">
        <authorList>
            <consortium name="WormBaseParasite"/>
        </authorList>
    </citation>
    <scope>IDENTIFICATION</scope>
</reference>
<dbReference type="PROSITE" id="PS50853">
    <property type="entry name" value="FN3"/>
    <property type="match status" value="2"/>
</dbReference>
<evidence type="ECO:0000313" key="5">
    <source>
        <dbReference type="WBParaSite" id="HNAJ_0000550901-mRNA-1"/>
    </source>
</evidence>
<evidence type="ECO:0000313" key="3">
    <source>
        <dbReference type="EMBL" id="VDO01367.1"/>
    </source>
</evidence>
<keyword evidence="1" id="KW-0677">Repeat</keyword>
<dbReference type="WBParaSite" id="HNAJ_0000550901-mRNA-1">
    <property type="protein sequence ID" value="HNAJ_0000550901-mRNA-1"/>
    <property type="gene ID" value="HNAJ_0000550901"/>
</dbReference>
<dbReference type="Pfam" id="PF00041">
    <property type="entry name" value="fn3"/>
    <property type="match status" value="1"/>
</dbReference>
<dbReference type="InterPro" id="IPR050991">
    <property type="entry name" value="ECM_Regulatory_Proteins"/>
</dbReference>
<evidence type="ECO:0000259" key="2">
    <source>
        <dbReference type="PROSITE" id="PS50853"/>
    </source>
</evidence>
<reference evidence="3 4" key="2">
    <citation type="submission" date="2018-11" db="EMBL/GenBank/DDBJ databases">
        <authorList>
            <consortium name="Pathogen Informatics"/>
        </authorList>
    </citation>
    <scope>NUCLEOTIDE SEQUENCE [LARGE SCALE GENOMIC DNA]</scope>
</reference>
<protein>
    <submittedName>
        <fullName evidence="5">Fibronectin type-III domain-containing protein</fullName>
    </submittedName>
</protein>
<dbReference type="InterPro" id="IPR013783">
    <property type="entry name" value="Ig-like_fold"/>
</dbReference>
<dbReference type="SMART" id="SM00060">
    <property type="entry name" value="FN3"/>
    <property type="match status" value="1"/>
</dbReference>
<dbReference type="InterPro" id="IPR003961">
    <property type="entry name" value="FN3_dom"/>
</dbReference>